<dbReference type="EMBL" id="JAQQWM010000004">
    <property type="protein sequence ID" value="KAK8068134.1"/>
    <property type="molecule type" value="Genomic_DNA"/>
</dbReference>
<dbReference type="Gene3D" id="1.20.1280.50">
    <property type="match status" value="1"/>
</dbReference>
<protein>
    <recommendedName>
        <fullName evidence="2">F-box domain-containing protein</fullName>
    </recommendedName>
</protein>
<accession>A0ABR1VDP4</accession>
<feature type="transmembrane region" description="Helical" evidence="1">
    <location>
        <begin position="196"/>
        <end position="218"/>
    </location>
</feature>
<dbReference type="PROSITE" id="PS50181">
    <property type="entry name" value="FBOX"/>
    <property type="match status" value="1"/>
</dbReference>
<dbReference type="InterPro" id="IPR001810">
    <property type="entry name" value="F-box_dom"/>
</dbReference>
<keyword evidence="1" id="KW-0472">Membrane</keyword>
<dbReference type="InterPro" id="IPR036047">
    <property type="entry name" value="F-box-like_dom_sf"/>
</dbReference>
<sequence length="309" mass="34981">MGSSETDEDVTYSLRLKPWNKKAHTTKVAAATAKGNASRLTALPMELQLEILSYVDVPGLLQLRRTSRLYRSVLITREYLVRRFAVGGDTPLKYCCIQCLTMPPVRFLLLVKDTSYSNSNSNISCAEETLCHRCWRPRLGPPSDERRGGRDHLYSVDGHWPLGICSFCGWPLTGSSDQPLRHPGCKARRLWPRVGWFVLGLVQFAGGSFGAVAGWSVYEDDLRIKIPSSLHASSNHQINFGLLWISLITVTWRLGFERGWYKWPLALEFVQAVLWLPPVMANAQWECDPYFLVCDSFPKTSLVVYIVNL</sequence>
<keyword evidence="1" id="KW-1133">Transmembrane helix</keyword>
<organism evidence="3 4">
    <name type="scientific">Apiospora saccharicola</name>
    <dbReference type="NCBI Taxonomy" id="335842"/>
    <lineage>
        <taxon>Eukaryota</taxon>
        <taxon>Fungi</taxon>
        <taxon>Dikarya</taxon>
        <taxon>Ascomycota</taxon>
        <taxon>Pezizomycotina</taxon>
        <taxon>Sordariomycetes</taxon>
        <taxon>Xylariomycetidae</taxon>
        <taxon>Amphisphaeriales</taxon>
        <taxon>Apiosporaceae</taxon>
        <taxon>Apiospora</taxon>
    </lineage>
</organism>
<evidence type="ECO:0000313" key="4">
    <source>
        <dbReference type="Proteomes" id="UP001446871"/>
    </source>
</evidence>
<evidence type="ECO:0000259" key="2">
    <source>
        <dbReference type="PROSITE" id="PS50181"/>
    </source>
</evidence>
<keyword evidence="4" id="KW-1185">Reference proteome</keyword>
<comment type="caution">
    <text evidence="3">The sequence shown here is derived from an EMBL/GenBank/DDBJ whole genome shotgun (WGS) entry which is preliminary data.</text>
</comment>
<proteinExistence type="predicted"/>
<feature type="transmembrane region" description="Helical" evidence="1">
    <location>
        <begin position="238"/>
        <end position="256"/>
    </location>
</feature>
<evidence type="ECO:0000256" key="1">
    <source>
        <dbReference type="SAM" id="Phobius"/>
    </source>
</evidence>
<keyword evidence="1" id="KW-0812">Transmembrane</keyword>
<dbReference type="Proteomes" id="UP001446871">
    <property type="component" value="Unassembled WGS sequence"/>
</dbReference>
<reference evidence="3 4" key="1">
    <citation type="submission" date="2023-01" db="EMBL/GenBank/DDBJ databases">
        <title>Analysis of 21 Apiospora genomes using comparative genomics revels a genus with tremendous synthesis potential of carbohydrate active enzymes and secondary metabolites.</title>
        <authorList>
            <person name="Sorensen T."/>
        </authorList>
    </citation>
    <scope>NUCLEOTIDE SEQUENCE [LARGE SCALE GENOMIC DNA]</scope>
    <source>
        <strain evidence="3 4">CBS 83171</strain>
    </source>
</reference>
<gene>
    <name evidence="3" type="ORF">PG996_007246</name>
</gene>
<feature type="domain" description="F-box" evidence="2">
    <location>
        <begin position="37"/>
        <end position="84"/>
    </location>
</feature>
<dbReference type="Pfam" id="PF00646">
    <property type="entry name" value="F-box"/>
    <property type="match status" value="1"/>
</dbReference>
<dbReference type="SUPFAM" id="SSF81383">
    <property type="entry name" value="F-box domain"/>
    <property type="match status" value="1"/>
</dbReference>
<evidence type="ECO:0000313" key="3">
    <source>
        <dbReference type="EMBL" id="KAK8068134.1"/>
    </source>
</evidence>
<name>A0ABR1VDP4_9PEZI</name>